<gene>
    <name evidence="2" type="ORF">FY528_02875</name>
</gene>
<evidence type="ECO:0000256" key="1">
    <source>
        <dbReference type="ARBA" id="ARBA00023115"/>
    </source>
</evidence>
<evidence type="ECO:0000313" key="3">
    <source>
        <dbReference type="Proteomes" id="UP000322791"/>
    </source>
</evidence>
<dbReference type="Proteomes" id="UP000322791">
    <property type="component" value="Unassembled WGS sequence"/>
</dbReference>
<dbReference type="SUPFAM" id="SSF53335">
    <property type="entry name" value="S-adenosyl-L-methionine-dependent methyltransferases"/>
    <property type="match status" value="1"/>
</dbReference>
<dbReference type="PANTHER" id="PTHR43317">
    <property type="entry name" value="THERMOSPERMINE SYNTHASE ACAULIS5"/>
    <property type="match status" value="1"/>
</dbReference>
<keyword evidence="1" id="KW-0620">Polyamine biosynthesis</keyword>
<protein>
    <submittedName>
        <fullName evidence="2">Spermine synthase</fullName>
    </submittedName>
</protein>
<evidence type="ECO:0000313" key="2">
    <source>
        <dbReference type="EMBL" id="TYZ13369.1"/>
    </source>
</evidence>
<keyword evidence="3" id="KW-1185">Reference proteome</keyword>
<dbReference type="InterPro" id="IPR029063">
    <property type="entry name" value="SAM-dependent_MTases_sf"/>
</dbReference>
<sequence>MKKLLSYLFPFTRRVPSAVSGELEVTLYQGRKVLDSRTANYSYGALQRVLRFGLQQIPLEGIHHVLLLGLGGGSVIQTLREELHYKRAITAVELDPVVIQVAAEEFGIVSSPTLQIIQADAFAWVEQARGAFGLIIVDISIDSKIPEEVFSFAFWQALHRLLSPGGYILLNAIEAASHATLIGALRPQAAQLGLDLHVHQAVEKINQLLVARKA</sequence>
<dbReference type="Gene3D" id="3.40.50.150">
    <property type="entry name" value="Vaccinia Virus protein VP39"/>
    <property type="match status" value="1"/>
</dbReference>
<accession>A0A5D6VEW2</accession>
<dbReference type="CDD" id="cd02440">
    <property type="entry name" value="AdoMet_MTases"/>
    <property type="match status" value="1"/>
</dbReference>
<dbReference type="PANTHER" id="PTHR43317:SF1">
    <property type="entry name" value="THERMOSPERMINE SYNTHASE ACAULIS5"/>
    <property type="match status" value="1"/>
</dbReference>
<dbReference type="EMBL" id="VTHL01000002">
    <property type="protein sequence ID" value="TYZ13369.1"/>
    <property type="molecule type" value="Genomic_DNA"/>
</dbReference>
<dbReference type="GO" id="GO:0006596">
    <property type="term" value="P:polyamine biosynthetic process"/>
    <property type="evidence" value="ECO:0007669"/>
    <property type="project" value="UniProtKB-KW"/>
</dbReference>
<dbReference type="Pfam" id="PF01564">
    <property type="entry name" value="Spermine_synth"/>
    <property type="match status" value="1"/>
</dbReference>
<comment type="caution">
    <text evidence="2">The sequence shown here is derived from an EMBL/GenBank/DDBJ whole genome shotgun (WGS) entry which is preliminary data.</text>
</comment>
<dbReference type="NCBIfam" id="NF037959">
    <property type="entry name" value="MFS_SpdSyn"/>
    <property type="match status" value="1"/>
</dbReference>
<reference evidence="2 3" key="1">
    <citation type="submission" date="2019-08" db="EMBL/GenBank/DDBJ databases">
        <authorList>
            <person name="Seo M.-J."/>
        </authorList>
    </citation>
    <scope>NUCLEOTIDE SEQUENCE [LARGE SCALE GENOMIC DNA]</scope>
    <source>
        <strain evidence="2 3">KIGAM108</strain>
    </source>
</reference>
<organism evidence="2 3">
    <name type="scientific">Hymenobacter lutimineralis</name>
    <dbReference type="NCBI Taxonomy" id="2606448"/>
    <lineage>
        <taxon>Bacteria</taxon>
        <taxon>Pseudomonadati</taxon>
        <taxon>Bacteroidota</taxon>
        <taxon>Cytophagia</taxon>
        <taxon>Cytophagales</taxon>
        <taxon>Hymenobacteraceae</taxon>
        <taxon>Hymenobacter</taxon>
    </lineage>
</organism>
<dbReference type="AlphaFoldDB" id="A0A5D6VEW2"/>
<proteinExistence type="predicted"/>
<name>A0A5D6VEW2_9BACT</name>
<dbReference type="RefSeq" id="WP_149069486.1">
    <property type="nucleotide sequence ID" value="NZ_VTHL01000002.1"/>
</dbReference>